<sequence>TEEYNDHVIRCMSQTFLRDEPLTNIIGISYETREREFVKIWKNILSQKMSLICLSKDYGREPVVCGVNFTLVLSKNERAYTSKDPKFENFLMALEFIQENGMIFEKLGLDKYLYSFGLYVPPQYRGENVGANLLAARDSLCEAFGLEATATIFSNKYSQRSGKKAGFRNMFEVSYNDFLGKLNVRCDNEHLTSTIKFMCKSYKQY</sequence>
<dbReference type="Proteomes" id="UP000051574">
    <property type="component" value="Unassembled WGS sequence"/>
</dbReference>
<proteinExistence type="predicted"/>
<name>A0A0T6B9Z4_9SCAR</name>
<reference evidence="1 2" key="1">
    <citation type="submission" date="2015-09" db="EMBL/GenBank/DDBJ databases">
        <title>Draft genome of the scarab beetle Oryctes borbonicus.</title>
        <authorList>
            <person name="Meyer J.M."/>
            <person name="Markov G.V."/>
            <person name="Baskaran P."/>
            <person name="Herrmann M."/>
            <person name="Sommer R.J."/>
            <person name="Roedelsperger C."/>
        </authorList>
    </citation>
    <scope>NUCLEOTIDE SEQUENCE [LARGE SCALE GENOMIC DNA]</scope>
    <source>
        <strain evidence="1">OB123</strain>
        <tissue evidence="1">Whole animal</tissue>
    </source>
</reference>
<protein>
    <recommendedName>
        <fullName evidence="3">N-acetyltransferase domain-containing protein</fullName>
    </recommendedName>
</protein>
<dbReference type="SUPFAM" id="SSF55729">
    <property type="entry name" value="Acyl-CoA N-acyltransferases (Nat)"/>
    <property type="match status" value="1"/>
</dbReference>
<dbReference type="Gene3D" id="3.40.630.30">
    <property type="match status" value="1"/>
</dbReference>
<comment type="caution">
    <text evidence="1">The sequence shown here is derived from an EMBL/GenBank/DDBJ whole genome shotgun (WGS) entry which is preliminary data.</text>
</comment>
<evidence type="ECO:0000313" key="1">
    <source>
        <dbReference type="EMBL" id="KRT84154.1"/>
    </source>
</evidence>
<dbReference type="InterPro" id="IPR016181">
    <property type="entry name" value="Acyl_CoA_acyltransferase"/>
</dbReference>
<feature type="non-terminal residue" evidence="1">
    <location>
        <position position="1"/>
    </location>
</feature>
<gene>
    <name evidence="1" type="ORF">AMK59_1396</name>
</gene>
<dbReference type="AlphaFoldDB" id="A0A0T6B9Z4"/>
<organism evidence="1 2">
    <name type="scientific">Oryctes borbonicus</name>
    <dbReference type="NCBI Taxonomy" id="1629725"/>
    <lineage>
        <taxon>Eukaryota</taxon>
        <taxon>Metazoa</taxon>
        <taxon>Ecdysozoa</taxon>
        <taxon>Arthropoda</taxon>
        <taxon>Hexapoda</taxon>
        <taxon>Insecta</taxon>
        <taxon>Pterygota</taxon>
        <taxon>Neoptera</taxon>
        <taxon>Endopterygota</taxon>
        <taxon>Coleoptera</taxon>
        <taxon>Polyphaga</taxon>
        <taxon>Scarabaeiformia</taxon>
        <taxon>Scarabaeidae</taxon>
        <taxon>Dynastinae</taxon>
        <taxon>Oryctes</taxon>
    </lineage>
</organism>
<dbReference type="OrthoDB" id="8184310at2759"/>
<keyword evidence="2" id="KW-1185">Reference proteome</keyword>
<accession>A0A0T6B9Z4</accession>
<evidence type="ECO:0008006" key="3">
    <source>
        <dbReference type="Google" id="ProtNLM"/>
    </source>
</evidence>
<dbReference type="EMBL" id="LJIG01002786">
    <property type="protein sequence ID" value="KRT84154.1"/>
    <property type="molecule type" value="Genomic_DNA"/>
</dbReference>
<evidence type="ECO:0000313" key="2">
    <source>
        <dbReference type="Proteomes" id="UP000051574"/>
    </source>
</evidence>